<comment type="caution">
    <text evidence="6">The sequence shown here is derived from an EMBL/GenBank/DDBJ whole genome shotgun (WGS) entry which is preliminary data.</text>
</comment>
<sequence length="551" mass="60303">MSDRGGGEREGTMIQRRSSSRHRHHYHAVLASSILVATIVPHIHRYDVIRPLSRILLPHGLAVDVPPYRRPRCIDVDRDDASLREYSIAKKIYERREVDDDDVVDDVDVGAPLLVNPETVIFDGDGTMYVMNEDSWLVSLTDIRPGGVVVVVGEGGEEYEMYDERAPSSSSSSSSSSSPPYYTARAIGVADLGVGRPLGGKFDVRSGCLYYADAILGLARVCNLPPRGVPTDRTNGNASGREGGRGEGWTEGERRPVVELIANRVRLEDGTWSYINYADDVDIGPRTGHVYFSDATDVYPDRGAYRSGRDDGTTTTTTTTTTRRRPPWDVLYASKVDALRGMRTGRLLRYKPETGEVDVLADGVAFANGVAVIDEDEEYVLYTSTFEARVMIYRLNGRAEDGELGGGDAVLLDGFPGLLDGIDCSIRRRRVNGGGGDRICHVAIVTTLSPLLVAVMSLPSWLGIAVRSLLMMIPRSLSPKMEPYGGVAEIRIVDMDDENDGRPRSVSASITRIFQDPDGRDFSAITGVTEYDGKLYLGTLHGNYVGVVSLE</sequence>
<evidence type="ECO:0000256" key="4">
    <source>
        <dbReference type="SAM" id="MobiDB-lite"/>
    </source>
</evidence>
<dbReference type="InterPro" id="IPR011042">
    <property type="entry name" value="6-blade_b-propeller_TolB-like"/>
</dbReference>
<evidence type="ECO:0000256" key="3">
    <source>
        <dbReference type="ARBA" id="ARBA00023180"/>
    </source>
</evidence>
<keyword evidence="7" id="KW-1185">Reference proteome</keyword>
<name>A0ABD3RFK7_9STRA</name>
<evidence type="ECO:0000313" key="7">
    <source>
        <dbReference type="Proteomes" id="UP001530377"/>
    </source>
</evidence>
<comment type="similarity">
    <text evidence="1">Belongs to the strictosidine synthase family.</text>
</comment>
<feature type="compositionally biased region" description="Basic and acidic residues" evidence="4">
    <location>
        <begin position="1"/>
        <end position="11"/>
    </location>
</feature>
<feature type="compositionally biased region" description="Basic and acidic residues" evidence="4">
    <location>
        <begin position="303"/>
        <end position="312"/>
    </location>
</feature>
<keyword evidence="2" id="KW-0597">Phosphoprotein</keyword>
<evidence type="ECO:0000259" key="5">
    <source>
        <dbReference type="Pfam" id="PF03088"/>
    </source>
</evidence>
<gene>
    <name evidence="6" type="ORF">ACHAXA_009206</name>
</gene>
<feature type="region of interest" description="Disordered" evidence="4">
    <location>
        <begin position="1"/>
        <end position="21"/>
    </location>
</feature>
<keyword evidence="3" id="KW-0325">Glycoprotein</keyword>
<feature type="domain" description="Strictosidine synthase conserved region" evidence="5">
    <location>
        <begin position="336"/>
        <end position="396"/>
    </location>
</feature>
<dbReference type="EMBL" id="JALLPB020000230">
    <property type="protein sequence ID" value="KAL3811847.1"/>
    <property type="molecule type" value="Genomic_DNA"/>
</dbReference>
<evidence type="ECO:0000256" key="2">
    <source>
        <dbReference type="ARBA" id="ARBA00022553"/>
    </source>
</evidence>
<protein>
    <recommendedName>
        <fullName evidence="5">Strictosidine synthase conserved region domain-containing protein</fullName>
    </recommendedName>
</protein>
<proteinExistence type="inferred from homology"/>
<dbReference type="PANTHER" id="PTHR10426:SF88">
    <property type="entry name" value="ADIPOCYTE PLASMA MEMBRANE-ASSOCIATED PROTEIN HEMOMUCIN-RELATED"/>
    <property type="match status" value="1"/>
</dbReference>
<dbReference type="Proteomes" id="UP001530377">
    <property type="component" value="Unassembled WGS sequence"/>
</dbReference>
<evidence type="ECO:0000313" key="6">
    <source>
        <dbReference type="EMBL" id="KAL3811847.1"/>
    </source>
</evidence>
<dbReference type="SUPFAM" id="SSF101898">
    <property type="entry name" value="NHL repeat"/>
    <property type="match status" value="1"/>
</dbReference>
<dbReference type="PANTHER" id="PTHR10426">
    <property type="entry name" value="STRICTOSIDINE SYNTHASE-RELATED"/>
    <property type="match status" value="1"/>
</dbReference>
<dbReference type="AlphaFoldDB" id="A0ABD3RFK7"/>
<dbReference type="Pfam" id="PF03088">
    <property type="entry name" value="Str_synth"/>
    <property type="match status" value="1"/>
</dbReference>
<feature type="region of interest" description="Disordered" evidence="4">
    <location>
        <begin position="303"/>
        <end position="322"/>
    </location>
</feature>
<accession>A0ABD3RFK7</accession>
<reference evidence="6 7" key="1">
    <citation type="submission" date="2024-10" db="EMBL/GenBank/DDBJ databases">
        <title>Updated reference genomes for cyclostephanoid diatoms.</title>
        <authorList>
            <person name="Roberts W.R."/>
            <person name="Alverson A.J."/>
        </authorList>
    </citation>
    <scope>NUCLEOTIDE SEQUENCE [LARGE SCALE GENOMIC DNA]</scope>
    <source>
        <strain evidence="6 7">AJA228-03</strain>
    </source>
</reference>
<evidence type="ECO:0000256" key="1">
    <source>
        <dbReference type="ARBA" id="ARBA00009191"/>
    </source>
</evidence>
<dbReference type="InterPro" id="IPR018119">
    <property type="entry name" value="Strictosidine_synth_cons-reg"/>
</dbReference>
<feature type="region of interest" description="Disordered" evidence="4">
    <location>
        <begin position="227"/>
        <end position="250"/>
    </location>
</feature>
<dbReference type="Gene3D" id="2.120.10.30">
    <property type="entry name" value="TolB, C-terminal domain"/>
    <property type="match status" value="1"/>
</dbReference>
<organism evidence="6 7">
    <name type="scientific">Cyclostephanos tholiformis</name>
    <dbReference type="NCBI Taxonomy" id="382380"/>
    <lineage>
        <taxon>Eukaryota</taxon>
        <taxon>Sar</taxon>
        <taxon>Stramenopiles</taxon>
        <taxon>Ochrophyta</taxon>
        <taxon>Bacillariophyta</taxon>
        <taxon>Coscinodiscophyceae</taxon>
        <taxon>Thalassiosirophycidae</taxon>
        <taxon>Stephanodiscales</taxon>
        <taxon>Stephanodiscaceae</taxon>
        <taxon>Cyclostephanos</taxon>
    </lineage>
</organism>
<dbReference type="SUPFAM" id="SSF63829">
    <property type="entry name" value="Calcium-dependent phosphotriesterase"/>
    <property type="match status" value="1"/>
</dbReference>